<evidence type="ECO:0000313" key="1">
    <source>
        <dbReference type="EMBL" id="KAF6217508.1"/>
    </source>
</evidence>
<evidence type="ECO:0000313" key="2">
    <source>
        <dbReference type="Proteomes" id="UP000593566"/>
    </source>
</evidence>
<keyword evidence="2" id="KW-1185">Reference proteome</keyword>
<reference evidence="1 2" key="1">
    <citation type="journal article" date="2020" name="Genomics">
        <title>Complete, high-quality genomes from long-read metagenomic sequencing of two wolf lichen thalli reveals enigmatic genome architecture.</title>
        <authorList>
            <person name="McKenzie S.K."/>
            <person name="Walston R.F."/>
            <person name="Allen J.L."/>
        </authorList>
    </citation>
    <scope>NUCLEOTIDE SEQUENCE [LARGE SCALE GENOMIC DNA]</scope>
    <source>
        <strain evidence="1">WasteWater1</strain>
    </source>
</reference>
<dbReference type="RefSeq" id="XP_037146943.1">
    <property type="nucleotide sequence ID" value="XM_037297742.1"/>
</dbReference>
<organism evidence="1 2">
    <name type="scientific">Letharia lupina</name>
    <dbReference type="NCBI Taxonomy" id="560253"/>
    <lineage>
        <taxon>Eukaryota</taxon>
        <taxon>Fungi</taxon>
        <taxon>Dikarya</taxon>
        <taxon>Ascomycota</taxon>
        <taxon>Pezizomycotina</taxon>
        <taxon>Lecanoromycetes</taxon>
        <taxon>OSLEUM clade</taxon>
        <taxon>Lecanoromycetidae</taxon>
        <taxon>Lecanorales</taxon>
        <taxon>Lecanorineae</taxon>
        <taxon>Parmeliaceae</taxon>
        <taxon>Letharia</taxon>
    </lineage>
</organism>
<name>A0A8H6C601_9LECA</name>
<sequence>MTNVRRDLASFKFQHGVTHLTWTSSSIEASAWKISIHRAVSDATGFVLTFENQHRSDDDYLVKAQKELNSIEFTDLHNLSSHGE</sequence>
<protein>
    <submittedName>
        <fullName evidence="1">Uncharacterized protein</fullName>
    </submittedName>
</protein>
<dbReference type="AlphaFoldDB" id="A0A8H6C601"/>
<dbReference type="Proteomes" id="UP000593566">
    <property type="component" value="Unassembled WGS sequence"/>
</dbReference>
<accession>A0A8H6C601</accession>
<dbReference type="EMBL" id="JACCJB010000027">
    <property type="protein sequence ID" value="KAF6217508.1"/>
    <property type="molecule type" value="Genomic_DNA"/>
</dbReference>
<dbReference type="GeneID" id="59335246"/>
<gene>
    <name evidence="1" type="ORF">HO133_006846</name>
</gene>
<comment type="caution">
    <text evidence="1">The sequence shown here is derived from an EMBL/GenBank/DDBJ whole genome shotgun (WGS) entry which is preliminary data.</text>
</comment>
<proteinExistence type="predicted"/>